<dbReference type="InterPro" id="IPR058530">
    <property type="entry name" value="Baseplate_J-like_C"/>
</dbReference>
<feature type="domain" description="Baseplate protein J-like barrel" evidence="2">
    <location>
        <begin position="84"/>
        <end position="167"/>
    </location>
</feature>
<dbReference type="InterPro" id="IPR058531">
    <property type="entry name" value="Baseplate_J_M"/>
</dbReference>
<evidence type="ECO:0000313" key="6">
    <source>
        <dbReference type="Proteomes" id="UP001501510"/>
    </source>
</evidence>
<organism evidence="5 6">
    <name type="scientific">Clostridium oceanicum</name>
    <dbReference type="NCBI Taxonomy" id="1543"/>
    <lineage>
        <taxon>Bacteria</taxon>
        <taxon>Bacillati</taxon>
        <taxon>Bacillota</taxon>
        <taxon>Clostridia</taxon>
        <taxon>Eubacteriales</taxon>
        <taxon>Clostridiaceae</taxon>
        <taxon>Clostridium</taxon>
    </lineage>
</organism>
<dbReference type="Pfam" id="PF26078">
    <property type="entry name" value="Baseplate_J_M"/>
    <property type="match status" value="1"/>
</dbReference>
<dbReference type="EMBL" id="BAAACG010000006">
    <property type="protein sequence ID" value="GAA0735881.1"/>
    <property type="molecule type" value="Genomic_DNA"/>
</dbReference>
<sequence length="351" mass="39069">MIETKESIQNRILSNISDKYDKSEGSFFYDAEKPVAIELENIYSEQRNILNNAFVNTAENAWLDRKVAEQGIYRKLATKSRGFVTIKGSVGAKINKGDKVASDIVNFICLEDKTFDDDKQVNCSIKCEVECEVEGSIGNVPVGAIKYFPITLPGLISVTNLEKIDGGYEMETDDSLRKRYEEKVRTPPTSGNKYHYRNWATGVIGVGDAKVFPLWKGAGTVKIVIIDSNKHSATKELIDKVYDYVEENRPIGADVTVTGAVEKDIRVNAKVVLASGYNISNVQEEFIKLIDKYLKEVAFNISYISIARVGNILLNTPGVLDYSELKMNDITNNISLEDEEIPVLGNVELGV</sequence>
<evidence type="ECO:0000256" key="1">
    <source>
        <dbReference type="ARBA" id="ARBA00038087"/>
    </source>
</evidence>
<dbReference type="InterPro" id="IPR052399">
    <property type="entry name" value="Phage_Baseplate_Assmbl_Protein"/>
</dbReference>
<reference evidence="6" key="1">
    <citation type="journal article" date="2019" name="Int. J. Syst. Evol. Microbiol.">
        <title>The Global Catalogue of Microorganisms (GCM) 10K type strain sequencing project: providing services to taxonomists for standard genome sequencing and annotation.</title>
        <authorList>
            <consortium name="The Broad Institute Genomics Platform"/>
            <consortium name="The Broad Institute Genome Sequencing Center for Infectious Disease"/>
            <person name="Wu L."/>
            <person name="Ma J."/>
        </authorList>
    </citation>
    <scope>NUCLEOTIDE SEQUENCE [LARGE SCALE GENOMIC DNA]</scope>
    <source>
        <strain evidence="6">JCM 1407</strain>
    </source>
</reference>
<dbReference type="Pfam" id="PF04865">
    <property type="entry name" value="Baseplate_J"/>
    <property type="match status" value="1"/>
</dbReference>
<dbReference type="Pfam" id="PF26079">
    <property type="entry name" value="Baseplate_J_C"/>
    <property type="match status" value="1"/>
</dbReference>
<feature type="domain" description="Baseplate J-like central" evidence="3">
    <location>
        <begin position="188"/>
        <end position="258"/>
    </location>
</feature>
<name>A0ABP3UJ40_9CLOT</name>
<accession>A0ABP3UJ40</accession>
<proteinExistence type="inferred from homology"/>
<feature type="domain" description="Baseplate J-like C-terminal" evidence="4">
    <location>
        <begin position="266"/>
        <end position="349"/>
    </location>
</feature>
<protein>
    <submittedName>
        <fullName evidence="5">Baseplate J/gp47 family protein</fullName>
    </submittedName>
</protein>
<dbReference type="PANTHER" id="PTHR37829">
    <property type="entry name" value="PHAGE-LIKE ELEMENT PBSX PROTEIN XKDT"/>
    <property type="match status" value="1"/>
</dbReference>
<evidence type="ECO:0000259" key="4">
    <source>
        <dbReference type="Pfam" id="PF26079"/>
    </source>
</evidence>
<comment type="caution">
    <text evidence="5">The sequence shown here is derived from an EMBL/GenBank/DDBJ whole genome shotgun (WGS) entry which is preliminary data.</text>
</comment>
<evidence type="ECO:0000259" key="2">
    <source>
        <dbReference type="Pfam" id="PF04865"/>
    </source>
</evidence>
<keyword evidence="6" id="KW-1185">Reference proteome</keyword>
<dbReference type="RefSeq" id="WP_343759491.1">
    <property type="nucleotide sequence ID" value="NZ_BAAACG010000006.1"/>
</dbReference>
<dbReference type="Proteomes" id="UP001501510">
    <property type="component" value="Unassembled WGS sequence"/>
</dbReference>
<comment type="similarity">
    <text evidence="1">Belongs to the Mu gp47/PBSX XkdT family.</text>
</comment>
<evidence type="ECO:0000313" key="5">
    <source>
        <dbReference type="EMBL" id="GAA0735881.1"/>
    </source>
</evidence>
<evidence type="ECO:0000259" key="3">
    <source>
        <dbReference type="Pfam" id="PF26078"/>
    </source>
</evidence>
<dbReference type="InterPro" id="IPR006949">
    <property type="entry name" value="Barrel_Baseplate_J-like"/>
</dbReference>
<gene>
    <name evidence="5" type="ORF">GCM10008906_10170</name>
</gene>
<dbReference type="PANTHER" id="PTHR37829:SF3">
    <property type="entry name" value="PROTEIN JAYE-RELATED"/>
    <property type="match status" value="1"/>
</dbReference>